<sequence length="245" mass="27288">MTSHHPTIGGLLRSLRARKGWTLKQMSEHSGIPLSTLSKVEHDRLTLTYDKLLQLSQRLNLRMSELFAEQAEAPEPPVTARRSIGRIEDAIRVNTPNYDYYYLCPELRRKRMIPVLTRVRAKTIEEFGELVRHSGEEYIHVLEGRMEVHTEFYDPMVLETGESVYIDSNMGHAYIAAEGCDEVLLLGVCSSADEQLLESLMTLHGEEGAARKAAPARIRPPAGGTHAAAPPSGSTGAAKKKTARR</sequence>
<dbReference type="InterPro" id="IPR050807">
    <property type="entry name" value="TransReg_Diox_bact_type"/>
</dbReference>
<accession>A0ABT6JUS1</accession>
<dbReference type="Proteomes" id="UP001156873">
    <property type="component" value="Unassembled WGS sequence"/>
</dbReference>
<dbReference type="Gene3D" id="2.60.120.10">
    <property type="entry name" value="Jelly Rolls"/>
    <property type="match status" value="1"/>
</dbReference>
<evidence type="ECO:0000313" key="4">
    <source>
        <dbReference type="EMBL" id="MDH5834442.1"/>
    </source>
</evidence>
<dbReference type="SUPFAM" id="SSF51182">
    <property type="entry name" value="RmlC-like cupins"/>
    <property type="match status" value="1"/>
</dbReference>
<dbReference type="Gene3D" id="1.10.260.40">
    <property type="entry name" value="lambda repressor-like DNA-binding domains"/>
    <property type="match status" value="1"/>
</dbReference>
<dbReference type="PANTHER" id="PTHR46797:SF20">
    <property type="entry name" value="BLR4304 PROTEIN"/>
    <property type="match status" value="1"/>
</dbReference>
<dbReference type="InterPro" id="IPR001387">
    <property type="entry name" value="Cro/C1-type_HTH"/>
</dbReference>
<evidence type="ECO:0000259" key="3">
    <source>
        <dbReference type="PROSITE" id="PS50943"/>
    </source>
</evidence>
<dbReference type="CDD" id="cd02209">
    <property type="entry name" value="cupin_XRE_C"/>
    <property type="match status" value="1"/>
</dbReference>
<dbReference type="InterPro" id="IPR010982">
    <property type="entry name" value="Lambda_DNA-bd_dom_sf"/>
</dbReference>
<dbReference type="PANTHER" id="PTHR46797">
    <property type="entry name" value="HTH-TYPE TRANSCRIPTIONAL REGULATOR"/>
    <property type="match status" value="1"/>
</dbReference>
<proteinExistence type="predicted"/>
<feature type="compositionally biased region" description="Low complexity" evidence="2">
    <location>
        <begin position="211"/>
        <end position="237"/>
    </location>
</feature>
<protein>
    <submittedName>
        <fullName evidence="4">XRE family transcriptional regulator</fullName>
    </submittedName>
</protein>
<dbReference type="SMART" id="SM00530">
    <property type="entry name" value="HTH_XRE"/>
    <property type="match status" value="1"/>
</dbReference>
<feature type="region of interest" description="Disordered" evidence="2">
    <location>
        <begin position="208"/>
        <end position="245"/>
    </location>
</feature>
<dbReference type="Pfam" id="PF12844">
    <property type="entry name" value="HTH_19"/>
    <property type="match status" value="1"/>
</dbReference>
<reference evidence="4 5" key="1">
    <citation type="submission" date="2023-04" db="EMBL/GenBank/DDBJ databases">
        <title>Luteimonas sp. M1R5S59.</title>
        <authorList>
            <person name="Sun J.-Q."/>
        </authorList>
    </citation>
    <scope>NUCLEOTIDE SEQUENCE [LARGE SCALE GENOMIC DNA]</scope>
    <source>
        <strain evidence="4 5">M1R5S59</strain>
    </source>
</reference>
<organism evidence="4 5">
    <name type="scientific">Luteimonas kalidii</name>
    <dbReference type="NCBI Taxonomy" id="3042025"/>
    <lineage>
        <taxon>Bacteria</taxon>
        <taxon>Pseudomonadati</taxon>
        <taxon>Pseudomonadota</taxon>
        <taxon>Gammaproteobacteria</taxon>
        <taxon>Lysobacterales</taxon>
        <taxon>Lysobacteraceae</taxon>
        <taxon>Luteimonas</taxon>
    </lineage>
</organism>
<dbReference type="CDD" id="cd00093">
    <property type="entry name" value="HTH_XRE"/>
    <property type="match status" value="1"/>
</dbReference>
<evidence type="ECO:0000256" key="2">
    <source>
        <dbReference type="SAM" id="MobiDB-lite"/>
    </source>
</evidence>
<dbReference type="InterPro" id="IPR011051">
    <property type="entry name" value="RmlC_Cupin_sf"/>
</dbReference>
<evidence type="ECO:0000313" key="5">
    <source>
        <dbReference type="Proteomes" id="UP001156873"/>
    </source>
</evidence>
<dbReference type="SUPFAM" id="SSF47413">
    <property type="entry name" value="lambda repressor-like DNA-binding domains"/>
    <property type="match status" value="1"/>
</dbReference>
<dbReference type="Pfam" id="PF07883">
    <property type="entry name" value="Cupin_2"/>
    <property type="match status" value="1"/>
</dbReference>
<dbReference type="PROSITE" id="PS50943">
    <property type="entry name" value="HTH_CROC1"/>
    <property type="match status" value="1"/>
</dbReference>
<dbReference type="EMBL" id="JARXRO010000018">
    <property type="protein sequence ID" value="MDH5834442.1"/>
    <property type="molecule type" value="Genomic_DNA"/>
</dbReference>
<dbReference type="InterPro" id="IPR014710">
    <property type="entry name" value="RmlC-like_jellyroll"/>
</dbReference>
<keyword evidence="1" id="KW-0238">DNA-binding</keyword>
<comment type="caution">
    <text evidence="4">The sequence shown here is derived from an EMBL/GenBank/DDBJ whole genome shotgun (WGS) entry which is preliminary data.</text>
</comment>
<keyword evidence="5" id="KW-1185">Reference proteome</keyword>
<dbReference type="RefSeq" id="WP_280578822.1">
    <property type="nucleotide sequence ID" value="NZ_JARXRO010000018.1"/>
</dbReference>
<evidence type="ECO:0000256" key="1">
    <source>
        <dbReference type="ARBA" id="ARBA00023125"/>
    </source>
</evidence>
<name>A0ABT6JUS1_9GAMM</name>
<feature type="domain" description="HTH cro/C1-type" evidence="3">
    <location>
        <begin position="12"/>
        <end position="66"/>
    </location>
</feature>
<dbReference type="InterPro" id="IPR013096">
    <property type="entry name" value="Cupin_2"/>
</dbReference>
<gene>
    <name evidence="4" type="ORF">QFW81_10980</name>
</gene>